<evidence type="ECO:0000313" key="1">
    <source>
        <dbReference type="EMBL" id="SDX38280.1"/>
    </source>
</evidence>
<reference evidence="2" key="1">
    <citation type="submission" date="2016-10" db="EMBL/GenBank/DDBJ databases">
        <authorList>
            <person name="Varghese N."/>
            <person name="Submissions S."/>
        </authorList>
    </citation>
    <scope>NUCLEOTIDE SEQUENCE [LARGE SCALE GENOMIC DNA]</scope>
    <source>
        <strain evidence="2">DSM 217</strain>
    </source>
</reference>
<accession>A0A1H3B8D9</accession>
<keyword evidence="2" id="KW-1185">Reference proteome</keyword>
<organism evidence="1 2">
    <name type="scientific">Thiocapsa roseopersicina</name>
    <dbReference type="NCBI Taxonomy" id="1058"/>
    <lineage>
        <taxon>Bacteria</taxon>
        <taxon>Pseudomonadati</taxon>
        <taxon>Pseudomonadota</taxon>
        <taxon>Gammaproteobacteria</taxon>
        <taxon>Chromatiales</taxon>
        <taxon>Chromatiaceae</taxon>
        <taxon>Thiocapsa</taxon>
    </lineage>
</organism>
<name>A0A1H3B8D9_THIRO</name>
<evidence type="ECO:0008006" key="3">
    <source>
        <dbReference type="Google" id="ProtNLM"/>
    </source>
</evidence>
<dbReference type="Proteomes" id="UP000198816">
    <property type="component" value="Unassembled WGS sequence"/>
</dbReference>
<protein>
    <recommendedName>
        <fullName evidence="3">DUF3800 domain-containing protein</fullName>
    </recommendedName>
</protein>
<evidence type="ECO:0000313" key="2">
    <source>
        <dbReference type="Proteomes" id="UP000198816"/>
    </source>
</evidence>
<dbReference type="RefSeq" id="WP_093036298.1">
    <property type="nucleotide sequence ID" value="NZ_FNNZ01000023.1"/>
</dbReference>
<dbReference type="Pfam" id="PF12686">
    <property type="entry name" value="DUF3800"/>
    <property type="match status" value="1"/>
</dbReference>
<gene>
    <name evidence="1" type="ORF">SAMN05421783_12351</name>
</gene>
<proteinExistence type="predicted"/>
<dbReference type="InterPro" id="IPR024524">
    <property type="entry name" value="DUF3800"/>
</dbReference>
<sequence>MFFHADESGNTGNNLFDPNQPRLSYGLLSSKTNVDALGVQLHKEMVRRVGVPALHANELGIDRLSTIAPLLCELQRKMRFCFDYYYIVKPDFAVTKLFEAVFDAGLNKAVRWDAYWTPLRFVLLFKLNELLDESILKQAWTLCTVKRVEKYEQDIVELLTELKRRAEASSLDARSKEVLVDAFRFGIARPLDLDFGAPDPRFVSPNTVGFQFVVHAMSRRLRKARRKDAYKIVVDKQQQFNRSQQEVHSLYQVISDGYARLDSNERKFLLHHPYHYGVDENIILHRGIPRKAISVSTSADSIGLQMVDIYLWITNRVLSGAQLNQELNELVRLFFRRAVTDGISLEGLVGRFQAFEQELPALDELSEDQRNVVRASVEAHRKKVESLQI</sequence>
<dbReference type="AlphaFoldDB" id="A0A1H3B8D9"/>
<dbReference type="OrthoDB" id="7528126at2"/>
<dbReference type="EMBL" id="FNNZ01000023">
    <property type="protein sequence ID" value="SDX38280.1"/>
    <property type="molecule type" value="Genomic_DNA"/>
</dbReference>